<evidence type="ECO:0000256" key="2">
    <source>
        <dbReference type="ARBA" id="ARBA00022771"/>
    </source>
</evidence>
<comment type="caution">
    <text evidence="6">The sequence shown here is derived from an EMBL/GenBank/DDBJ whole genome shotgun (WGS) entry which is preliminary data.</text>
</comment>
<keyword evidence="2 4" id="KW-0863">Zinc-finger</keyword>
<evidence type="ECO:0000256" key="1">
    <source>
        <dbReference type="ARBA" id="ARBA00022723"/>
    </source>
</evidence>
<dbReference type="GO" id="GO:0008270">
    <property type="term" value="F:zinc ion binding"/>
    <property type="evidence" value="ECO:0007669"/>
    <property type="project" value="UniProtKB-KW"/>
</dbReference>
<accession>A0AAN6QNA5</accession>
<evidence type="ECO:0000313" key="7">
    <source>
        <dbReference type="Proteomes" id="UP001175353"/>
    </source>
</evidence>
<keyword evidence="3" id="KW-0862">Zinc</keyword>
<dbReference type="Proteomes" id="UP001175353">
    <property type="component" value="Unassembled WGS sequence"/>
</dbReference>
<dbReference type="SUPFAM" id="SSF144232">
    <property type="entry name" value="HIT/MYND zinc finger-like"/>
    <property type="match status" value="1"/>
</dbReference>
<feature type="domain" description="MYND-type" evidence="5">
    <location>
        <begin position="203"/>
        <end position="244"/>
    </location>
</feature>
<evidence type="ECO:0000313" key="6">
    <source>
        <dbReference type="EMBL" id="KAK0974133.1"/>
    </source>
</evidence>
<organism evidence="6 7">
    <name type="scientific">Friedmanniomyces endolithicus</name>
    <dbReference type="NCBI Taxonomy" id="329885"/>
    <lineage>
        <taxon>Eukaryota</taxon>
        <taxon>Fungi</taxon>
        <taxon>Dikarya</taxon>
        <taxon>Ascomycota</taxon>
        <taxon>Pezizomycotina</taxon>
        <taxon>Dothideomycetes</taxon>
        <taxon>Dothideomycetidae</taxon>
        <taxon>Mycosphaerellales</taxon>
        <taxon>Teratosphaeriaceae</taxon>
        <taxon>Friedmanniomyces</taxon>
    </lineage>
</organism>
<sequence length="249" mass="27074">MAQPTPLTSAQVNKLFGKDPMCIAVLHPPTHINEPAGYIVMPTGTLPLHESAWQPLPLASRLGIDILYAKPERSNHPVFECEGGPNTTLAVLTLDCDPNSASFGTSARTVEGAVAFRYPDPRQQLGKGVLQPLESFITEGLTRIKNAMSGPTGIVGAKEEYEKLTPQAFKTVWKAYRAEQAVLYPGMGWRKLECPVTLSGARCEGCGREADASVLMRCGRCKKVLYCDSGCQKKDLKAHHKAFCSKKSV</sequence>
<keyword evidence="1" id="KW-0479">Metal-binding</keyword>
<dbReference type="Gene3D" id="6.10.140.2220">
    <property type="match status" value="1"/>
</dbReference>
<reference evidence="6" key="1">
    <citation type="submission" date="2023-06" db="EMBL/GenBank/DDBJ databases">
        <title>Black Yeasts Isolated from many extreme environments.</title>
        <authorList>
            <person name="Coleine C."/>
            <person name="Stajich J.E."/>
            <person name="Selbmann L."/>
        </authorList>
    </citation>
    <scope>NUCLEOTIDE SEQUENCE</scope>
    <source>
        <strain evidence="6">CCFEE 5200</strain>
    </source>
</reference>
<evidence type="ECO:0000259" key="5">
    <source>
        <dbReference type="PROSITE" id="PS50865"/>
    </source>
</evidence>
<name>A0AAN6QNA5_9PEZI</name>
<dbReference type="AlphaFoldDB" id="A0AAN6QNA5"/>
<dbReference type="Pfam" id="PF01753">
    <property type="entry name" value="zf-MYND"/>
    <property type="match status" value="1"/>
</dbReference>
<proteinExistence type="predicted"/>
<evidence type="ECO:0000256" key="3">
    <source>
        <dbReference type="ARBA" id="ARBA00022833"/>
    </source>
</evidence>
<dbReference type="PROSITE" id="PS50865">
    <property type="entry name" value="ZF_MYND_2"/>
    <property type="match status" value="1"/>
</dbReference>
<dbReference type="EMBL" id="JAUJLE010000156">
    <property type="protein sequence ID" value="KAK0974133.1"/>
    <property type="molecule type" value="Genomic_DNA"/>
</dbReference>
<keyword evidence="7" id="KW-1185">Reference proteome</keyword>
<dbReference type="InterPro" id="IPR002893">
    <property type="entry name" value="Znf_MYND"/>
</dbReference>
<gene>
    <name evidence="6" type="ORF">LTR91_014490</name>
</gene>
<dbReference type="PROSITE" id="PS01360">
    <property type="entry name" value="ZF_MYND_1"/>
    <property type="match status" value="1"/>
</dbReference>
<protein>
    <recommendedName>
        <fullName evidence="5">MYND-type domain-containing protein</fullName>
    </recommendedName>
</protein>
<evidence type="ECO:0000256" key="4">
    <source>
        <dbReference type="PROSITE-ProRule" id="PRU00134"/>
    </source>
</evidence>